<proteinExistence type="predicted"/>
<evidence type="ECO:0000259" key="1">
    <source>
        <dbReference type="Pfam" id="PF00534"/>
    </source>
</evidence>
<accession>A0A917MX70</accession>
<dbReference type="RefSeq" id="WP_188954388.1">
    <property type="nucleotide sequence ID" value="NZ_BMIB01000003.1"/>
</dbReference>
<organism evidence="2 3">
    <name type="scientific">Filimonas zeae</name>
    <dbReference type="NCBI Taxonomy" id="1737353"/>
    <lineage>
        <taxon>Bacteria</taxon>
        <taxon>Pseudomonadati</taxon>
        <taxon>Bacteroidota</taxon>
        <taxon>Chitinophagia</taxon>
        <taxon>Chitinophagales</taxon>
        <taxon>Chitinophagaceae</taxon>
        <taxon>Filimonas</taxon>
    </lineage>
</organism>
<reference evidence="2" key="2">
    <citation type="submission" date="2020-09" db="EMBL/GenBank/DDBJ databases">
        <authorList>
            <person name="Sun Q."/>
            <person name="Zhou Y."/>
        </authorList>
    </citation>
    <scope>NUCLEOTIDE SEQUENCE</scope>
    <source>
        <strain evidence="2">CGMCC 1.15290</strain>
    </source>
</reference>
<keyword evidence="3" id="KW-1185">Reference proteome</keyword>
<feature type="domain" description="Glycosyl transferase family 1" evidence="1">
    <location>
        <begin position="177"/>
        <end position="333"/>
    </location>
</feature>
<name>A0A917MX70_9BACT</name>
<reference evidence="2" key="1">
    <citation type="journal article" date="2014" name="Int. J. Syst. Evol. Microbiol.">
        <title>Complete genome sequence of Corynebacterium casei LMG S-19264T (=DSM 44701T), isolated from a smear-ripened cheese.</title>
        <authorList>
            <consortium name="US DOE Joint Genome Institute (JGI-PGF)"/>
            <person name="Walter F."/>
            <person name="Albersmeier A."/>
            <person name="Kalinowski J."/>
            <person name="Ruckert C."/>
        </authorList>
    </citation>
    <scope>NUCLEOTIDE SEQUENCE</scope>
    <source>
        <strain evidence="2">CGMCC 1.15290</strain>
    </source>
</reference>
<dbReference type="InterPro" id="IPR050194">
    <property type="entry name" value="Glycosyltransferase_grp1"/>
</dbReference>
<dbReference type="Gene3D" id="3.40.50.2000">
    <property type="entry name" value="Glycogen Phosphorylase B"/>
    <property type="match status" value="2"/>
</dbReference>
<comment type="caution">
    <text evidence="2">The sequence shown here is derived from an EMBL/GenBank/DDBJ whole genome shotgun (WGS) entry which is preliminary data.</text>
</comment>
<gene>
    <name evidence="2" type="ORF">GCM10011379_33940</name>
</gene>
<evidence type="ECO:0000313" key="2">
    <source>
        <dbReference type="EMBL" id="GGH72955.1"/>
    </source>
</evidence>
<protein>
    <submittedName>
        <fullName evidence="2">Polysaccharide biosynthesis protein</fullName>
    </submittedName>
</protein>
<sequence>MNVLITAPSLDVNKNVSGIAAVVNTIIDNNKSNTYVHFLEGREDGATGILNRVLTIGKSYFQLANILYKQQINLVHLNLPLNPPSIIREFLAFSIVRLFGKKVLLHLHGGRFLLQKPVNPMLKAMIQSMYVRSHSIVCLSSLEKESLKKEYALNEVMVLENTVDASFGKLERQIRTSQQLTVLFMGRLHASKGIEIILEAVRMLAIKGTTGVQFIFCGMGPLLPDVLQMEQAYPDQVTYMGIVSGAQKTDILMKAQVFILPSLYGEGLPVALLEAMAAGLVPVVTSDGSMGSVVTTNETGILVEKNNSAPLVRALELLHRQPAELKRMALNARAATLDRFSVQKYVYSLNQLYSKSVA</sequence>
<dbReference type="Proteomes" id="UP000627292">
    <property type="component" value="Unassembled WGS sequence"/>
</dbReference>
<evidence type="ECO:0000313" key="3">
    <source>
        <dbReference type="Proteomes" id="UP000627292"/>
    </source>
</evidence>
<dbReference type="AlphaFoldDB" id="A0A917MX70"/>
<dbReference type="Pfam" id="PF00534">
    <property type="entry name" value="Glycos_transf_1"/>
    <property type="match status" value="1"/>
</dbReference>
<dbReference type="InterPro" id="IPR001296">
    <property type="entry name" value="Glyco_trans_1"/>
</dbReference>
<dbReference type="PANTHER" id="PTHR45947:SF3">
    <property type="entry name" value="SULFOQUINOVOSYL TRANSFERASE SQD2"/>
    <property type="match status" value="1"/>
</dbReference>
<dbReference type="GO" id="GO:0016757">
    <property type="term" value="F:glycosyltransferase activity"/>
    <property type="evidence" value="ECO:0007669"/>
    <property type="project" value="InterPro"/>
</dbReference>
<dbReference type="EMBL" id="BMIB01000003">
    <property type="protein sequence ID" value="GGH72955.1"/>
    <property type="molecule type" value="Genomic_DNA"/>
</dbReference>
<dbReference type="CDD" id="cd03801">
    <property type="entry name" value="GT4_PimA-like"/>
    <property type="match status" value="1"/>
</dbReference>
<dbReference type="PANTHER" id="PTHR45947">
    <property type="entry name" value="SULFOQUINOVOSYL TRANSFERASE SQD2"/>
    <property type="match status" value="1"/>
</dbReference>
<dbReference type="SUPFAM" id="SSF53756">
    <property type="entry name" value="UDP-Glycosyltransferase/glycogen phosphorylase"/>
    <property type="match status" value="1"/>
</dbReference>